<evidence type="ECO:0000313" key="3">
    <source>
        <dbReference type="Proteomes" id="UP000000599"/>
    </source>
</evidence>
<dbReference type="AlphaFoldDB" id="Q6BVP1"/>
<keyword evidence="3" id="KW-1185">Reference proteome</keyword>
<accession>Q6BVP1</accession>
<feature type="compositionally biased region" description="Low complexity" evidence="1">
    <location>
        <begin position="55"/>
        <end position="67"/>
    </location>
</feature>
<feature type="region of interest" description="Disordered" evidence="1">
    <location>
        <begin position="49"/>
        <end position="108"/>
    </location>
</feature>
<dbReference type="KEGG" id="dha:DEHA2C01122g"/>
<dbReference type="RefSeq" id="XP_457728.2">
    <property type="nucleotide sequence ID" value="XM_457728.1"/>
</dbReference>
<gene>
    <name evidence="2" type="ordered locus">DEHA2C01122g</name>
</gene>
<feature type="compositionally biased region" description="Low complexity" evidence="1">
    <location>
        <begin position="74"/>
        <end position="89"/>
    </location>
</feature>
<sequence length="229" mass="25146">MGLKNTIWSDNRNIKAFISIFPNTGLKKKVRLKKTTSISSESIPDEDIVNTQPISLSRSGSSSSSVSRTRRRLSSSSVSRTTRRLSSGTHSIQKVNRSHAKRTSSGNIISSSQALKGINGNNSPLDSNGILGTEEKLDSYAISVTSLIEDETSPYKIDITLENLTKENKVRNLGSGDNKALQLDAIHNPAHHGASHIFTEFNFTVLFKLIMHVIFYLSVLYIISKKIAG</sequence>
<dbReference type="HOGENOM" id="CLU_1209799_0_0_1"/>
<proteinExistence type="predicted"/>
<evidence type="ECO:0000256" key="1">
    <source>
        <dbReference type="SAM" id="MobiDB-lite"/>
    </source>
</evidence>
<dbReference type="VEuPathDB" id="FungiDB:DEHA2C01122g"/>
<dbReference type="EMBL" id="CR382135">
    <property type="protein sequence ID" value="CAG85756.2"/>
    <property type="molecule type" value="Genomic_DNA"/>
</dbReference>
<dbReference type="GeneID" id="2900706"/>
<dbReference type="InParanoid" id="Q6BVP1"/>
<protein>
    <submittedName>
        <fullName evidence="2">DEHA2C01122p</fullName>
    </submittedName>
</protein>
<organism evidence="2 3">
    <name type="scientific">Debaryomyces hansenii (strain ATCC 36239 / CBS 767 / BCRC 21394 / JCM 1990 / NBRC 0083 / IGC 2968)</name>
    <name type="common">Yeast</name>
    <name type="synonym">Torulaspora hansenii</name>
    <dbReference type="NCBI Taxonomy" id="284592"/>
    <lineage>
        <taxon>Eukaryota</taxon>
        <taxon>Fungi</taxon>
        <taxon>Dikarya</taxon>
        <taxon>Ascomycota</taxon>
        <taxon>Saccharomycotina</taxon>
        <taxon>Pichiomycetes</taxon>
        <taxon>Debaryomycetaceae</taxon>
        <taxon>Debaryomyces</taxon>
    </lineage>
</organism>
<name>Q6BVP1_DEBHA</name>
<dbReference type="OrthoDB" id="10438410at2759"/>
<evidence type="ECO:0000313" key="2">
    <source>
        <dbReference type="EMBL" id="CAG85756.2"/>
    </source>
</evidence>
<reference evidence="2 3" key="1">
    <citation type="journal article" date="2004" name="Nature">
        <title>Genome evolution in yeasts.</title>
        <authorList>
            <consortium name="Genolevures"/>
            <person name="Dujon B."/>
            <person name="Sherman D."/>
            <person name="Fischer G."/>
            <person name="Durrens P."/>
            <person name="Casaregola S."/>
            <person name="Lafontaine I."/>
            <person name="de Montigny J."/>
            <person name="Marck C."/>
            <person name="Neuveglise C."/>
            <person name="Talla E."/>
            <person name="Goffard N."/>
            <person name="Frangeul L."/>
            <person name="Aigle M."/>
            <person name="Anthouard V."/>
            <person name="Babour A."/>
            <person name="Barbe V."/>
            <person name="Barnay S."/>
            <person name="Blanchin S."/>
            <person name="Beckerich J.M."/>
            <person name="Beyne E."/>
            <person name="Bleykasten C."/>
            <person name="Boisrame A."/>
            <person name="Boyer J."/>
            <person name="Cattolico L."/>
            <person name="Confanioleri F."/>
            <person name="de Daruvar A."/>
            <person name="Despons L."/>
            <person name="Fabre E."/>
            <person name="Fairhead C."/>
            <person name="Ferry-Dumazet H."/>
            <person name="Groppi A."/>
            <person name="Hantraye F."/>
            <person name="Hennequin C."/>
            <person name="Jauniaux N."/>
            <person name="Joyet P."/>
            <person name="Kachouri R."/>
            <person name="Kerrest A."/>
            <person name="Koszul R."/>
            <person name="Lemaire M."/>
            <person name="Lesur I."/>
            <person name="Ma L."/>
            <person name="Muller H."/>
            <person name="Nicaud J.M."/>
            <person name="Nikolski M."/>
            <person name="Oztas S."/>
            <person name="Ozier-Kalogeropoulos O."/>
            <person name="Pellenz S."/>
            <person name="Potier S."/>
            <person name="Richard G.F."/>
            <person name="Straub M.L."/>
            <person name="Suleau A."/>
            <person name="Swennene D."/>
            <person name="Tekaia F."/>
            <person name="Wesolowski-Louvel M."/>
            <person name="Westhof E."/>
            <person name="Wirth B."/>
            <person name="Zeniou-Meyer M."/>
            <person name="Zivanovic I."/>
            <person name="Bolotin-Fukuhara M."/>
            <person name="Thierry A."/>
            <person name="Bouchier C."/>
            <person name="Caudron B."/>
            <person name="Scarpelli C."/>
            <person name="Gaillardin C."/>
            <person name="Weissenbach J."/>
            <person name="Wincker P."/>
            <person name="Souciet J.L."/>
        </authorList>
    </citation>
    <scope>NUCLEOTIDE SEQUENCE [LARGE SCALE GENOMIC DNA]</scope>
    <source>
        <strain evidence="3">ATCC 36239 / CBS 767 / BCRC 21394 / JCM 1990 / NBRC 0083 / IGC 2968</strain>
    </source>
</reference>
<dbReference type="Proteomes" id="UP000000599">
    <property type="component" value="Chromosome C"/>
</dbReference>